<dbReference type="InterPro" id="IPR032710">
    <property type="entry name" value="NTF2-like_dom_sf"/>
</dbReference>
<dbReference type="OrthoDB" id="1115105at2"/>
<dbReference type="AlphaFoldDB" id="A0A1M4WFW4"/>
<evidence type="ECO:0000259" key="1">
    <source>
        <dbReference type="Pfam" id="PF12680"/>
    </source>
</evidence>
<dbReference type="Pfam" id="PF12680">
    <property type="entry name" value="SnoaL_2"/>
    <property type="match status" value="1"/>
</dbReference>
<proteinExistence type="predicted"/>
<organism evidence="2 3">
    <name type="scientific">Lampropedia hyalina DSM 16112</name>
    <dbReference type="NCBI Taxonomy" id="1122156"/>
    <lineage>
        <taxon>Bacteria</taxon>
        <taxon>Pseudomonadati</taxon>
        <taxon>Pseudomonadota</taxon>
        <taxon>Betaproteobacteria</taxon>
        <taxon>Burkholderiales</taxon>
        <taxon>Comamonadaceae</taxon>
        <taxon>Lampropedia</taxon>
    </lineage>
</organism>
<sequence>MTAPRLPELLACYATLAPTNLDALVQCYTPDARFRDPFHDVQGQAAIRAIFAHMFAASEQPRFVITEQQLAGATAFVTWRFHFGLRGHDYCIEGATRFGFAADGRVCCHRDYWDAAEELFQKLPLVGPPIAWLRRRFRATGTY</sequence>
<gene>
    <name evidence="2" type="ORF">SAMN02745117_00854</name>
</gene>
<dbReference type="RefSeq" id="WP_073355018.1">
    <property type="nucleotide sequence ID" value="NZ_FQUZ01000007.1"/>
</dbReference>
<feature type="domain" description="SnoaL-like" evidence="1">
    <location>
        <begin position="12"/>
        <end position="108"/>
    </location>
</feature>
<dbReference type="EMBL" id="FQUZ01000007">
    <property type="protein sequence ID" value="SHE80191.1"/>
    <property type="molecule type" value="Genomic_DNA"/>
</dbReference>
<dbReference type="STRING" id="1122156.SAMN02745117_00854"/>
<dbReference type="Proteomes" id="UP000184327">
    <property type="component" value="Unassembled WGS sequence"/>
</dbReference>
<evidence type="ECO:0000313" key="2">
    <source>
        <dbReference type="EMBL" id="SHE80191.1"/>
    </source>
</evidence>
<dbReference type="InterPro" id="IPR037401">
    <property type="entry name" value="SnoaL-like"/>
</dbReference>
<accession>A0A1M4WFW4</accession>
<protein>
    <submittedName>
        <fullName evidence="2">SnoaL-like domain-containing protein</fullName>
    </submittedName>
</protein>
<evidence type="ECO:0000313" key="3">
    <source>
        <dbReference type="Proteomes" id="UP000184327"/>
    </source>
</evidence>
<dbReference type="SUPFAM" id="SSF54427">
    <property type="entry name" value="NTF2-like"/>
    <property type="match status" value="1"/>
</dbReference>
<keyword evidence="3" id="KW-1185">Reference proteome</keyword>
<dbReference type="Gene3D" id="3.10.450.50">
    <property type="match status" value="1"/>
</dbReference>
<name>A0A1M4WFW4_9BURK</name>
<reference evidence="2 3" key="1">
    <citation type="submission" date="2016-11" db="EMBL/GenBank/DDBJ databases">
        <authorList>
            <person name="Jaros S."/>
            <person name="Januszkiewicz K."/>
            <person name="Wedrychowicz H."/>
        </authorList>
    </citation>
    <scope>NUCLEOTIDE SEQUENCE [LARGE SCALE GENOMIC DNA]</scope>
    <source>
        <strain evidence="2 3">DSM 16112</strain>
    </source>
</reference>